<dbReference type="CDD" id="cd05403">
    <property type="entry name" value="NT_KNTase_like"/>
    <property type="match status" value="1"/>
</dbReference>
<comment type="cofactor">
    <cofactor evidence="1">
        <name>Mg(2+)</name>
        <dbReference type="ChEBI" id="CHEBI:18420"/>
    </cofactor>
</comment>
<dbReference type="GO" id="GO:0046872">
    <property type="term" value="F:metal ion binding"/>
    <property type="evidence" value="ECO:0007669"/>
    <property type="project" value="UniProtKB-KW"/>
</dbReference>
<dbReference type="InterPro" id="IPR043519">
    <property type="entry name" value="NT_sf"/>
</dbReference>
<keyword evidence="7" id="KW-0067">ATP-binding</keyword>
<evidence type="ECO:0000256" key="6">
    <source>
        <dbReference type="ARBA" id="ARBA00022741"/>
    </source>
</evidence>
<keyword evidence="3 11" id="KW-0808">Transferase</keyword>
<comment type="similarity">
    <text evidence="9">Belongs to the MntA antitoxin family.</text>
</comment>
<keyword evidence="2" id="KW-1277">Toxin-antitoxin system</keyword>
<evidence type="ECO:0000313" key="12">
    <source>
        <dbReference type="Proteomes" id="UP000228775"/>
    </source>
</evidence>
<dbReference type="AlphaFoldDB" id="A0A2M7AXE4"/>
<evidence type="ECO:0000256" key="9">
    <source>
        <dbReference type="ARBA" id="ARBA00038276"/>
    </source>
</evidence>
<dbReference type="Gene3D" id="3.30.460.10">
    <property type="entry name" value="Beta Polymerase, domain 2"/>
    <property type="match status" value="1"/>
</dbReference>
<organism evidence="11 12">
    <name type="scientific">Candidatus Portnoybacteria bacterium CG06_land_8_20_14_3_00_39_12</name>
    <dbReference type="NCBI Taxonomy" id="1974809"/>
    <lineage>
        <taxon>Bacteria</taxon>
        <taxon>Candidatus Portnoyibacteriota</taxon>
    </lineage>
</organism>
<keyword evidence="6" id="KW-0547">Nucleotide-binding</keyword>
<evidence type="ECO:0000313" key="11">
    <source>
        <dbReference type="EMBL" id="PIU75304.1"/>
    </source>
</evidence>
<dbReference type="InterPro" id="IPR052038">
    <property type="entry name" value="Type-VII_TA_antitoxin"/>
</dbReference>
<evidence type="ECO:0000256" key="5">
    <source>
        <dbReference type="ARBA" id="ARBA00022723"/>
    </source>
</evidence>
<keyword evidence="5" id="KW-0479">Metal-binding</keyword>
<evidence type="ECO:0000256" key="4">
    <source>
        <dbReference type="ARBA" id="ARBA00022695"/>
    </source>
</evidence>
<dbReference type="EMBL" id="PEVY01000031">
    <property type="protein sequence ID" value="PIU75304.1"/>
    <property type="molecule type" value="Genomic_DNA"/>
</dbReference>
<dbReference type="PANTHER" id="PTHR33571:SF19">
    <property type="entry name" value="PROTEIN ADENYLYLTRANSFERASE MJ0128-RELATED"/>
    <property type="match status" value="1"/>
</dbReference>
<evidence type="ECO:0000256" key="2">
    <source>
        <dbReference type="ARBA" id="ARBA00022649"/>
    </source>
</evidence>
<protein>
    <submittedName>
        <fullName evidence="11">Nucleotidyltransferase</fullName>
    </submittedName>
</protein>
<dbReference type="SUPFAM" id="SSF81301">
    <property type="entry name" value="Nucleotidyltransferase"/>
    <property type="match status" value="1"/>
</dbReference>
<dbReference type="InterPro" id="IPR002934">
    <property type="entry name" value="Polymerase_NTP_transf_dom"/>
</dbReference>
<gene>
    <name evidence="11" type="ORF">COS76_01485</name>
</gene>
<dbReference type="GO" id="GO:0005524">
    <property type="term" value="F:ATP binding"/>
    <property type="evidence" value="ECO:0007669"/>
    <property type="project" value="UniProtKB-KW"/>
</dbReference>
<keyword evidence="8" id="KW-0460">Magnesium</keyword>
<evidence type="ECO:0000256" key="1">
    <source>
        <dbReference type="ARBA" id="ARBA00001946"/>
    </source>
</evidence>
<accession>A0A2M7AXE4</accession>
<comment type="caution">
    <text evidence="11">The sequence shown here is derived from an EMBL/GenBank/DDBJ whole genome shotgun (WGS) entry which is preliminary data.</text>
</comment>
<proteinExistence type="inferred from homology"/>
<evidence type="ECO:0000256" key="8">
    <source>
        <dbReference type="ARBA" id="ARBA00022842"/>
    </source>
</evidence>
<dbReference type="PANTHER" id="PTHR33571">
    <property type="entry name" value="SSL8005 PROTEIN"/>
    <property type="match status" value="1"/>
</dbReference>
<evidence type="ECO:0000256" key="3">
    <source>
        <dbReference type="ARBA" id="ARBA00022679"/>
    </source>
</evidence>
<dbReference type="GO" id="GO:0016779">
    <property type="term" value="F:nucleotidyltransferase activity"/>
    <property type="evidence" value="ECO:0007669"/>
    <property type="project" value="UniProtKB-KW"/>
</dbReference>
<dbReference type="Proteomes" id="UP000228775">
    <property type="component" value="Unassembled WGS sequence"/>
</dbReference>
<evidence type="ECO:0000259" key="10">
    <source>
        <dbReference type="Pfam" id="PF01909"/>
    </source>
</evidence>
<keyword evidence="4" id="KW-0548">Nucleotidyltransferase</keyword>
<reference evidence="12" key="1">
    <citation type="submission" date="2017-09" db="EMBL/GenBank/DDBJ databases">
        <title>Depth-based differentiation of microbial function through sediment-hosted aquifers and enrichment of novel symbionts in the deep terrestrial subsurface.</title>
        <authorList>
            <person name="Probst A.J."/>
            <person name="Ladd B."/>
            <person name="Jarett J.K."/>
            <person name="Geller-Mcgrath D.E."/>
            <person name="Sieber C.M.K."/>
            <person name="Emerson J.B."/>
            <person name="Anantharaman K."/>
            <person name="Thomas B.C."/>
            <person name="Malmstrom R."/>
            <person name="Stieglmeier M."/>
            <person name="Klingl A."/>
            <person name="Woyke T."/>
            <person name="Ryan C.M."/>
            <person name="Banfield J.F."/>
        </authorList>
    </citation>
    <scope>NUCLEOTIDE SEQUENCE [LARGE SCALE GENOMIC DNA]</scope>
</reference>
<name>A0A2M7AXE4_9BACT</name>
<feature type="domain" description="Polymerase nucleotidyl transferase" evidence="10">
    <location>
        <begin position="11"/>
        <end position="97"/>
    </location>
</feature>
<evidence type="ECO:0000256" key="7">
    <source>
        <dbReference type="ARBA" id="ARBA00022840"/>
    </source>
</evidence>
<dbReference type="Pfam" id="PF01909">
    <property type="entry name" value="NTP_transf_2"/>
    <property type="match status" value="1"/>
</dbReference>
<sequence>MTKFEGIKKKIKELEPLLKERFEVKRIGIFGSYIKREEKRGSDLDILVEFSEPISLFKFIELEEFLSKKLGVKVDLVTKKALKPLIKNRIIKEAVYV</sequence>